<dbReference type="EMBL" id="ODYU01008391">
    <property type="protein sequence ID" value="SOQ51952.1"/>
    <property type="molecule type" value="Genomic_DNA"/>
</dbReference>
<proteinExistence type="predicted"/>
<protein>
    <submittedName>
        <fullName evidence="2">SFRICE_028803</fullName>
    </submittedName>
</protein>
<feature type="compositionally biased region" description="Basic and acidic residues" evidence="1">
    <location>
        <begin position="93"/>
        <end position="102"/>
    </location>
</feature>
<evidence type="ECO:0000256" key="1">
    <source>
        <dbReference type="SAM" id="MobiDB-lite"/>
    </source>
</evidence>
<dbReference type="AlphaFoldDB" id="A0A2H1WGE3"/>
<gene>
    <name evidence="2" type="ORF">SFRICE_028803</name>
</gene>
<feature type="region of interest" description="Disordered" evidence="1">
    <location>
        <begin position="78"/>
        <end position="112"/>
    </location>
</feature>
<reference evidence="2" key="1">
    <citation type="submission" date="2016-07" db="EMBL/GenBank/DDBJ databases">
        <authorList>
            <person name="Bretaudeau A."/>
        </authorList>
    </citation>
    <scope>NUCLEOTIDE SEQUENCE</scope>
    <source>
        <strain evidence="2">Rice</strain>
        <tissue evidence="2">Whole body</tissue>
    </source>
</reference>
<name>A0A2H1WGE3_SPOFR</name>
<accession>A0A2H1WGE3</accession>
<sequence length="244" mass="26355">MSSQQGCSEVDCAGDTRLLGNRGLGRLGRGVIGPPVTSLTQRNTTLALFHVGVLLGRGITPVEPAHLCRSMADRLRATTEKFSKNRKKPSSKRANESPDGKRSAPPMETRNARGVTVMVNGDCLVGRVVASATAGQGVSRSIPSSSKVFVLGFFWFFQNVLIVARSLELCPVYGNKLTPYYMGLITQMVGVHCIEALSTGPLQVVSRRFSARPWYHSGRAGPFVPKHGSPTLRTVEMYCGHALP</sequence>
<organism evidence="2">
    <name type="scientific">Spodoptera frugiperda</name>
    <name type="common">Fall armyworm</name>
    <dbReference type="NCBI Taxonomy" id="7108"/>
    <lineage>
        <taxon>Eukaryota</taxon>
        <taxon>Metazoa</taxon>
        <taxon>Ecdysozoa</taxon>
        <taxon>Arthropoda</taxon>
        <taxon>Hexapoda</taxon>
        <taxon>Insecta</taxon>
        <taxon>Pterygota</taxon>
        <taxon>Neoptera</taxon>
        <taxon>Endopterygota</taxon>
        <taxon>Lepidoptera</taxon>
        <taxon>Glossata</taxon>
        <taxon>Ditrysia</taxon>
        <taxon>Noctuoidea</taxon>
        <taxon>Noctuidae</taxon>
        <taxon>Amphipyrinae</taxon>
        <taxon>Spodoptera</taxon>
    </lineage>
</organism>
<evidence type="ECO:0000313" key="2">
    <source>
        <dbReference type="EMBL" id="SOQ51952.1"/>
    </source>
</evidence>